<sequence length="242" mass="26338">MRPLGDADILAAWEAARGRHPIDQALVLLMAAEPSRSRDELASLPIGRRDARLLALRLATFGDALNGRCACPRCGEAAEFEVSCDALRMPDAGVGERTLDVEGYRLCLRPLDSFDLAAAAGATEVAEARRMLLRRCVVEAARDDAPIAADELPETLGAAIAQAALRADPQAELLFELACPVCGHRWQAVLDIAHILWKEVDARAQRLLTEVHLLARAYGWREADILGMGPARRNAYLQRVTA</sequence>
<dbReference type="Pfam" id="PF12322">
    <property type="entry name" value="T4_baseplate"/>
    <property type="match status" value="1"/>
</dbReference>
<dbReference type="Proteomes" id="UP001234916">
    <property type="component" value="Chromosome"/>
</dbReference>
<protein>
    <recommendedName>
        <fullName evidence="2">Phage baseplate protein</fullName>
    </recommendedName>
</protein>
<dbReference type="InterPro" id="IPR024364">
    <property type="entry name" value="Baseplate_phage_T4-like"/>
</dbReference>
<dbReference type="KEGG" id="npv:OHM77_08810"/>
<name>A0AA49IU94_9PROT</name>
<organism evidence="1">
    <name type="scientific">Candidatus Nitricoxidivorans perseverans</name>
    <dbReference type="NCBI Taxonomy" id="2975601"/>
    <lineage>
        <taxon>Bacteria</taxon>
        <taxon>Pseudomonadati</taxon>
        <taxon>Pseudomonadota</taxon>
        <taxon>Betaproteobacteria</taxon>
        <taxon>Nitrosomonadales</taxon>
        <taxon>Sterolibacteriaceae</taxon>
        <taxon>Candidatus Nitricoxidivorans</taxon>
    </lineage>
</organism>
<reference evidence="1" key="1">
    <citation type="journal article" date="2023" name="Nat. Microbiol.">
        <title>Enrichment and characterization of a nitric oxide-reducing microbial community in a continuous bioreactor.</title>
        <authorList>
            <person name="Garrido-Amador P."/>
            <person name="Stortenbeker N."/>
            <person name="Wessels H.J.C.T."/>
            <person name="Speth D.R."/>
            <person name="Garcia-Heredia I."/>
            <person name="Kartal B."/>
        </authorList>
    </citation>
    <scope>NUCLEOTIDE SEQUENCE</scope>
    <source>
        <strain evidence="1">MAG1</strain>
    </source>
</reference>
<accession>A0AA49IU94</accession>
<evidence type="ECO:0000313" key="1">
    <source>
        <dbReference type="EMBL" id="WIM04800.1"/>
    </source>
</evidence>
<dbReference type="EMBL" id="CP107246">
    <property type="protein sequence ID" value="WIM04800.1"/>
    <property type="molecule type" value="Genomic_DNA"/>
</dbReference>
<dbReference type="AlphaFoldDB" id="A0AA49IU94"/>
<proteinExistence type="predicted"/>
<evidence type="ECO:0008006" key="2">
    <source>
        <dbReference type="Google" id="ProtNLM"/>
    </source>
</evidence>
<gene>
    <name evidence="1" type="ORF">OHM77_08810</name>
</gene>